<name>A0ABQ5LX53_9RHOB</name>
<protein>
    <submittedName>
        <fullName evidence="3">Glucose sorbosone dehydrogenase</fullName>
    </submittedName>
</protein>
<comment type="caution">
    <text evidence="3">The sequence shown here is derived from an EMBL/GenBank/DDBJ whole genome shotgun (WGS) entry which is preliminary data.</text>
</comment>
<feature type="domain" description="Glucose/Sorbosone dehydrogenase" evidence="2">
    <location>
        <begin position="47"/>
        <end position="365"/>
    </location>
</feature>
<reference evidence="3" key="1">
    <citation type="journal article" date="2023" name="Int. J. Syst. Evol. Microbiol.">
        <title>Sinisalibacter aestuarii sp. nov., isolated from estuarine sediment of the Arakawa River.</title>
        <authorList>
            <person name="Arafat S.T."/>
            <person name="Hirano S."/>
            <person name="Sato A."/>
            <person name="Takeuchi K."/>
            <person name="Yasuda T."/>
            <person name="Terahara T."/>
            <person name="Hamada M."/>
            <person name="Kobayashi T."/>
        </authorList>
    </citation>
    <scope>NUCLEOTIDE SEQUENCE</scope>
    <source>
        <strain evidence="3">B-399</strain>
    </source>
</reference>
<dbReference type="InterPro" id="IPR012938">
    <property type="entry name" value="Glc/Sorbosone_DH"/>
</dbReference>
<dbReference type="InterPro" id="IPR011041">
    <property type="entry name" value="Quinoprot_gluc/sorb_DH_b-prop"/>
</dbReference>
<dbReference type="Pfam" id="PF07995">
    <property type="entry name" value="GSDH"/>
    <property type="match status" value="1"/>
</dbReference>
<dbReference type="RefSeq" id="WP_281843015.1">
    <property type="nucleotide sequence ID" value="NZ_BROH01000009.1"/>
</dbReference>
<evidence type="ECO:0000313" key="4">
    <source>
        <dbReference type="Proteomes" id="UP001144205"/>
    </source>
</evidence>
<dbReference type="PANTHER" id="PTHR19328">
    <property type="entry name" value="HEDGEHOG-INTERACTING PROTEIN"/>
    <property type="match status" value="1"/>
</dbReference>
<dbReference type="EMBL" id="BROH01000009">
    <property type="protein sequence ID" value="GKY88975.1"/>
    <property type="molecule type" value="Genomic_DNA"/>
</dbReference>
<feature type="chain" id="PRO_5046812569" evidence="1">
    <location>
        <begin position="29"/>
        <end position="374"/>
    </location>
</feature>
<dbReference type="PANTHER" id="PTHR19328:SF75">
    <property type="entry name" value="ALDOSE SUGAR DEHYDROGENASE YLII"/>
    <property type="match status" value="1"/>
</dbReference>
<accession>A0ABQ5LX53</accession>
<keyword evidence="4" id="KW-1185">Reference proteome</keyword>
<evidence type="ECO:0000256" key="1">
    <source>
        <dbReference type="SAM" id="SignalP"/>
    </source>
</evidence>
<sequence>MAAVSPILRFAAPALPALLLALAAPLSAGTIETRAGTVKVERVADGLDVPWALAFLPDGGFLVTERDGRLWHFDRDGERREVSGTPEVWALGQGGLLDVMVPRDFAESREVFLSFSKPQEGGAGTALAVGRLNEAGDALEDLDVIFEMTASDDRGEHFGSRIVEAPDGRLFLTIGDRGDRNLAQDLSRHNGSIVRLERDGSLPDDNPFASEGGAAAAIWSYGHRNPQGAALDGEGQLWAVEHGAMGGDEVNRIEPGVNYGWPVIAYGLNYSGSKIGMGTEREGMAQPEYYWDPSIAPSGFTVYSGALWPEWRGAFLIGSLKFDYIAVLDPETWDEEELHAEETGRVRDVREAPDGSIWFLAEYSDAVYRISPAE</sequence>
<dbReference type="SUPFAM" id="SSF50952">
    <property type="entry name" value="Soluble quinoprotein glucose dehydrogenase"/>
    <property type="match status" value="1"/>
</dbReference>
<keyword evidence="1" id="KW-0732">Signal</keyword>
<dbReference type="InterPro" id="IPR011042">
    <property type="entry name" value="6-blade_b-propeller_TolB-like"/>
</dbReference>
<organism evidence="3 4">
    <name type="scientific">Sinisalibacter aestuarii</name>
    <dbReference type="NCBI Taxonomy" id="2949426"/>
    <lineage>
        <taxon>Bacteria</taxon>
        <taxon>Pseudomonadati</taxon>
        <taxon>Pseudomonadota</taxon>
        <taxon>Alphaproteobacteria</taxon>
        <taxon>Rhodobacterales</taxon>
        <taxon>Roseobacteraceae</taxon>
        <taxon>Sinisalibacter</taxon>
    </lineage>
</organism>
<gene>
    <name evidence="3" type="ORF">STA1M1_28440</name>
</gene>
<dbReference type="Proteomes" id="UP001144205">
    <property type="component" value="Unassembled WGS sequence"/>
</dbReference>
<evidence type="ECO:0000259" key="2">
    <source>
        <dbReference type="Pfam" id="PF07995"/>
    </source>
</evidence>
<proteinExistence type="predicted"/>
<feature type="signal peptide" evidence="1">
    <location>
        <begin position="1"/>
        <end position="28"/>
    </location>
</feature>
<evidence type="ECO:0000313" key="3">
    <source>
        <dbReference type="EMBL" id="GKY88975.1"/>
    </source>
</evidence>
<dbReference type="Gene3D" id="2.120.10.30">
    <property type="entry name" value="TolB, C-terminal domain"/>
    <property type="match status" value="1"/>
</dbReference>